<evidence type="ECO:0000256" key="3">
    <source>
        <dbReference type="SAM" id="MobiDB-lite"/>
    </source>
</evidence>
<feature type="compositionally biased region" description="Low complexity" evidence="3">
    <location>
        <begin position="55"/>
        <end position="71"/>
    </location>
</feature>
<proteinExistence type="inferred from homology"/>
<dbReference type="GO" id="GO:0005737">
    <property type="term" value="C:cytoplasm"/>
    <property type="evidence" value="ECO:0007669"/>
    <property type="project" value="TreeGrafter"/>
</dbReference>
<organism evidence="4 5">
    <name type="scientific">Pelusios castaneus</name>
    <name type="common">West African mud turtle</name>
    <dbReference type="NCBI Taxonomy" id="367368"/>
    <lineage>
        <taxon>Eukaryota</taxon>
        <taxon>Metazoa</taxon>
        <taxon>Chordata</taxon>
        <taxon>Craniata</taxon>
        <taxon>Vertebrata</taxon>
        <taxon>Euteleostomi</taxon>
        <taxon>Archelosauria</taxon>
        <taxon>Testudinata</taxon>
        <taxon>Testudines</taxon>
        <taxon>Pleurodira</taxon>
        <taxon>Pelomedusidae</taxon>
        <taxon>Pelusios</taxon>
    </lineage>
</organism>
<name>A0A8C8RB11_9SAUR</name>
<dbReference type="PANTHER" id="PTHR15919">
    <property type="entry name" value="DAPPER-RELATED"/>
    <property type="match status" value="1"/>
</dbReference>
<dbReference type="Ensembl" id="ENSPCET00000002564.1">
    <property type="protein sequence ID" value="ENSPCEP00000002483.1"/>
    <property type="gene ID" value="ENSPCEG00000002022.1"/>
</dbReference>
<reference evidence="4" key="1">
    <citation type="submission" date="2025-08" db="UniProtKB">
        <authorList>
            <consortium name="Ensembl"/>
        </authorList>
    </citation>
    <scope>IDENTIFICATION</scope>
</reference>
<dbReference type="GO" id="GO:0090090">
    <property type="term" value="P:negative regulation of canonical Wnt signaling pathway"/>
    <property type="evidence" value="ECO:0007669"/>
    <property type="project" value="TreeGrafter"/>
</dbReference>
<dbReference type="PANTHER" id="PTHR15919:SF1">
    <property type="entry name" value="DAPPER HOMOLOG 3"/>
    <property type="match status" value="1"/>
</dbReference>
<evidence type="ECO:0000313" key="5">
    <source>
        <dbReference type="Proteomes" id="UP000694393"/>
    </source>
</evidence>
<protein>
    <submittedName>
        <fullName evidence="4">Uncharacterized protein</fullName>
    </submittedName>
</protein>
<feature type="region of interest" description="Disordered" evidence="3">
    <location>
        <begin position="44"/>
        <end position="127"/>
    </location>
</feature>
<evidence type="ECO:0000313" key="4">
    <source>
        <dbReference type="Ensembl" id="ENSPCEP00000002483.1"/>
    </source>
</evidence>
<comment type="similarity">
    <text evidence="1">Belongs to the dapper family.</text>
</comment>
<dbReference type="AlphaFoldDB" id="A0A8C8RB11"/>
<keyword evidence="5" id="KW-1185">Reference proteome</keyword>
<reference evidence="4" key="2">
    <citation type="submission" date="2025-09" db="UniProtKB">
        <authorList>
            <consortium name="Ensembl"/>
        </authorList>
    </citation>
    <scope>IDENTIFICATION</scope>
</reference>
<dbReference type="Proteomes" id="UP000694393">
    <property type="component" value="Unplaced"/>
</dbReference>
<dbReference type="Pfam" id="PF15268">
    <property type="entry name" value="Dapper"/>
    <property type="match status" value="1"/>
</dbReference>
<sequence length="127" mass="12989">MIRAFSFPVSPERGRLRGWLEGSLAGLCELHLLRELQERRVRQALRLGTDPGEQAAGETEPGSAGEPAPEEQLVSPVAAECLGMDPGSSADGAPGVGGDWGPECGPGLAGRCRPGSGPGTASCLPLS</sequence>
<dbReference type="InterPro" id="IPR024843">
    <property type="entry name" value="Dapper"/>
</dbReference>
<evidence type="ECO:0000256" key="2">
    <source>
        <dbReference type="ARBA" id="ARBA00023054"/>
    </source>
</evidence>
<keyword evidence="2" id="KW-0175">Coiled coil</keyword>
<evidence type="ECO:0000256" key="1">
    <source>
        <dbReference type="ARBA" id="ARBA00010807"/>
    </source>
</evidence>
<accession>A0A8C8RB11</accession>